<dbReference type="GO" id="GO:0005886">
    <property type="term" value="C:plasma membrane"/>
    <property type="evidence" value="ECO:0007669"/>
    <property type="project" value="TreeGrafter"/>
</dbReference>
<feature type="transmembrane region" description="Helical" evidence="6">
    <location>
        <begin position="265"/>
        <end position="283"/>
    </location>
</feature>
<evidence type="ECO:0000256" key="6">
    <source>
        <dbReference type="SAM" id="Phobius"/>
    </source>
</evidence>
<dbReference type="CDD" id="cd03384">
    <property type="entry name" value="PAP2_wunen"/>
    <property type="match status" value="1"/>
</dbReference>
<comment type="subcellular location">
    <subcellularLocation>
        <location evidence="1">Membrane</location>
        <topology evidence="1">Multi-pass membrane protein</topology>
    </subcellularLocation>
</comment>
<organism evidence="8">
    <name type="scientific">Photinus pyralis</name>
    <name type="common">Common eastern firefly</name>
    <name type="synonym">Lampyris pyralis</name>
    <dbReference type="NCBI Taxonomy" id="7054"/>
    <lineage>
        <taxon>Eukaryota</taxon>
        <taxon>Metazoa</taxon>
        <taxon>Ecdysozoa</taxon>
        <taxon>Arthropoda</taxon>
        <taxon>Hexapoda</taxon>
        <taxon>Insecta</taxon>
        <taxon>Pterygota</taxon>
        <taxon>Neoptera</taxon>
        <taxon>Endopterygota</taxon>
        <taxon>Coleoptera</taxon>
        <taxon>Polyphaga</taxon>
        <taxon>Elateriformia</taxon>
        <taxon>Elateroidea</taxon>
        <taxon>Lampyridae</taxon>
        <taxon>Lampyrinae</taxon>
        <taxon>Photinus</taxon>
    </lineage>
</organism>
<dbReference type="RefSeq" id="XP_031358529.1">
    <property type="nucleotide sequence ID" value="XM_031502669.1"/>
</dbReference>
<evidence type="ECO:0000259" key="7">
    <source>
        <dbReference type="SMART" id="SM00014"/>
    </source>
</evidence>
<dbReference type="KEGG" id="ppyr:116182166"/>
<dbReference type="GeneID" id="116182166"/>
<evidence type="ECO:0000256" key="3">
    <source>
        <dbReference type="ARBA" id="ARBA00022692"/>
    </source>
</evidence>
<dbReference type="EMBL" id="GEZM01026250">
    <property type="protein sequence ID" value="JAV87094.1"/>
    <property type="molecule type" value="Transcribed_RNA"/>
</dbReference>
<dbReference type="InterPro" id="IPR000326">
    <property type="entry name" value="PAP2/HPO"/>
</dbReference>
<accession>A0A1Y1MRF5</accession>
<reference evidence="8" key="1">
    <citation type="journal article" date="2016" name="Sci. Rep.">
        <title>Molecular characterization of firefly nuptial gifts: a multi-omics approach sheds light on postcopulatory sexual selection.</title>
        <authorList>
            <person name="Al-Wathiqui N."/>
            <person name="Fallon T.R."/>
            <person name="South A."/>
            <person name="Weng J.K."/>
            <person name="Lewis S.M."/>
        </authorList>
    </citation>
    <scope>NUCLEOTIDE SEQUENCE</scope>
</reference>
<dbReference type="PANTHER" id="PTHR10165:SF103">
    <property type="entry name" value="PHOSPHOLIPID PHOSPHATASE HOMOLOG 1.2 HOMOLOG"/>
    <property type="match status" value="1"/>
</dbReference>
<feature type="domain" description="Phosphatidic acid phosphatase type 2/haloperoxidase" evidence="7">
    <location>
        <begin position="162"/>
        <end position="307"/>
    </location>
</feature>
<dbReference type="InterPro" id="IPR043216">
    <property type="entry name" value="PAP-like"/>
</dbReference>
<evidence type="ECO:0000256" key="5">
    <source>
        <dbReference type="ARBA" id="ARBA00023136"/>
    </source>
</evidence>
<evidence type="ECO:0000256" key="2">
    <source>
        <dbReference type="ARBA" id="ARBA00008816"/>
    </source>
</evidence>
<feature type="transmembrane region" description="Helical" evidence="6">
    <location>
        <begin position="76"/>
        <end position="94"/>
    </location>
</feature>
<dbReference type="GO" id="GO:0006644">
    <property type="term" value="P:phospholipid metabolic process"/>
    <property type="evidence" value="ECO:0007669"/>
    <property type="project" value="InterPro"/>
</dbReference>
<feature type="transmembrane region" description="Helical" evidence="6">
    <location>
        <begin position="289"/>
        <end position="308"/>
    </location>
</feature>
<dbReference type="SUPFAM" id="SSF48317">
    <property type="entry name" value="Acid phosphatase/Vanadium-dependent haloperoxidase"/>
    <property type="match status" value="1"/>
</dbReference>
<dbReference type="EMBL" id="GEZM01026249">
    <property type="protein sequence ID" value="JAV87095.1"/>
    <property type="molecule type" value="Transcribed_RNA"/>
</dbReference>
<protein>
    <recommendedName>
        <fullName evidence="7">Phosphatidic acid phosphatase type 2/haloperoxidase domain-containing protein</fullName>
    </recommendedName>
</protein>
<evidence type="ECO:0000256" key="4">
    <source>
        <dbReference type="ARBA" id="ARBA00022989"/>
    </source>
</evidence>
<name>A0A1Y1MRF5_PHOPY</name>
<dbReference type="PANTHER" id="PTHR10165">
    <property type="entry name" value="LIPID PHOSPHATE PHOSPHATASE"/>
    <property type="match status" value="1"/>
</dbReference>
<sequence length="346" mass="39123">MKHPKPKKHFQHHYVNLFYVTRRASIKFKEELENKLMANTALPGRPPAESICLTVSEHDRNSTTPKRKRRLRISPVTVANVSIVLIVFASLVYLEYGPTPTAKLGFYCRDPSISHPYKGDSVTLHAILGGSIAGPLLIIAAVELYREKNFSKRWGLEIWNWFRDFMIGLTVNLVLTQVGKVLIGEHRPHFFDTCLPDVGHTCSPGEFVTDYKCTNSFYSNYVITDSSRSFPSGHASVSVYTSLFCAFYIHLRLPSHQLRLVIKPFIIVCILLWSVVCCSTRITDYRHHWWDVLAGLILGIACVVYTVLTLCKPFETPLVVSKTHRPSASTTTLLDVKNKDATSVII</sequence>
<evidence type="ECO:0000256" key="1">
    <source>
        <dbReference type="ARBA" id="ARBA00004141"/>
    </source>
</evidence>
<dbReference type="GO" id="GO:0008195">
    <property type="term" value="F:phosphatidate phosphatase activity"/>
    <property type="evidence" value="ECO:0007669"/>
    <property type="project" value="TreeGrafter"/>
</dbReference>
<feature type="transmembrane region" description="Helical" evidence="6">
    <location>
        <begin position="124"/>
        <end position="145"/>
    </location>
</feature>
<dbReference type="Gene3D" id="1.20.144.10">
    <property type="entry name" value="Phosphatidic acid phosphatase type 2/haloperoxidase"/>
    <property type="match status" value="1"/>
</dbReference>
<dbReference type="OrthoDB" id="8907274at2759"/>
<dbReference type="SMART" id="SM00014">
    <property type="entry name" value="acidPPc"/>
    <property type="match status" value="1"/>
</dbReference>
<dbReference type="InterPro" id="IPR036938">
    <property type="entry name" value="PAP2/HPO_sf"/>
</dbReference>
<proteinExistence type="inferred from homology"/>
<dbReference type="GO" id="GO:0007165">
    <property type="term" value="P:signal transduction"/>
    <property type="evidence" value="ECO:0007669"/>
    <property type="project" value="TreeGrafter"/>
</dbReference>
<dbReference type="Pfam" id="PF01569">
    <property type="entry name" value="PAP2"/>
    <property type="match status" value="1"/>
</dbReference>
<comment type="similarity">
    <text evidence="2">Belongs to the PA-phosphatase related phosphoesterase family.</text>
</comment>
<keyword evidence="4 6" id="KW-1133">Transmembrane helix</keyword>
<keyword evidence="5 6" id="KW-0472">Membrane</keyword>
<dbReference type="GO" id="GO:0046839">
    <property type="term" value="P:phospholipid dephosphorylation"/>
    <property type="evidence" value="ECO:0007669"/>
    <property type="project" value="TreeGrafter"/>
</dbReference>
<dbReference type="AlphaFoldDB" id="A0A1Y1MRF5"/>
<keyword evidence="3 6" id="KW-0812">Transmembrane</keyword>
<evidence type="ECO:0000313" key="8">
    <source>
        <dbReference type="EMBL" id="JAV87095.1"/>
    </source>
</evidence>